<dbReference type="InterPro" id="IPR016181">
    <property type="entry name" value="Acyl_CoA_acyltransferase"/>
</dbReference>
<keyword evidence="3" id="KW-1185">Reference proteome</keyword>
<name>B9Z790_9NEIS</name>
<dbReference type="SUPFAM" id="SSF55729">
    <property type="entry name" value="Acyl-CoA N-acyltransferases (Nat)"/>
    <property type="match status" value="1"/>
</dbReference>
<keyword evidence="2" id="KW-0808">Transferase</keyword>
<dbReference type="EMBL" id="ACIS01000009">
    <property type="protein sequence ID" value="EEG07405.1"/>
    <property type="molecule type" value="Genomic_DNA"/>
</dbReference>
<evidence type="ECO:0000313" key="2">
    <source>
        <dbReference type="EMBL" id="EEG07405.1"/>
    </source>
</evidence>
<dbReference type="GO" id="GO:0016747">
    <property type="term" value="F:acyltransferase activity, transferring groups other than amino-acyl groups"/>
    <property type="evidence" value="ECO:0007669"/>
    <property type="project" value="InterPro"/>
</dbReference>
<feature type="domain" description="N-acetyltransferase" evidence="1">
    <location>
        <begin position="3"/>
        <end position="161"/>
    </location>
</feature>
<evidence type="ECO:0000313" key="3">
    <source>
        <dbReference type="Proteomes" id="UP000003165"/>
    </source>
</evidence>
<dbReference type="Gene3D" id="3.40.630.30">
    <property type="match status" value="1"/>
</dbReference>
<protein>
    <submittedName>
        <fullName evidence="2">GCN5-related N-acetyltransferase</fullName>
    </submittedName>
</protein>
<accession>B9Z790</accession>
<dbReference type="PROSITE" id="PS51186">
    <property type="entry name" value="GNAT"/>
    <property type="match status" value="1"/>
</dbReference>
<dbReference type="InterPro" id="IPR052564">
    <property type="entry name" value="N-acetyltrans/Recomb-assoc"/>
</dbReference>
<dbReference type="PANTHER" id="PTHR43451">
    <property type="entry name" value="ACETYLTRANSFERASE (GNAT) FAMILY PROTEIN"/>
    <property type="match status" value="1"/>
</dbReference>
<comment type="caution">
    <text evidence="2">The sequence shown here is derived from an EMBL/GenBank/DDBJ whole genome shotgun (WGS) entry which is preliminary data.</text>
</comment>
<dbReference type="InterPro" id="IPR000182">
    <property type="entry name" value="GNAT_dom"/>
</dbReference>
<dbReference type="Pfam" id="PF13673">
    <property type="entry name" value="Acetyltransf_10"/>
    <property type="match status" value="1"/>
</dbReference>
<dbReference type="AlphaFoldDB" id="B9Z790"/>
<dbReference type="RefSeq" id="WP_008955245.1">
    <property type="nucleotide sequence ID" value="NZ_ACIS01000009.1"/>
</dbReference>
<proteinExistence type="predicted"/>
<evidence type="ECO:0000259" key="1">
    <source>
        <dbReference type="PROSITE" id="PS51186"/>
    </source>
</evidence>
<dbReference type="PANTHER" id="PTHR43451:SF1">
    <property type="entry name" value="ACETYLTRANSFERASE"/>
    <property type="match status" value="1"/>
</dbReference>
<gene>
    <name evidence="2" type="ORF">FuraDRAFT_3226</name>
</gene>
<organism evidence="2 3">
    <name type="scientific">Pseudogulbenkiania ferrooxidans 2002</name>
    <dbReference type="NCBI Taxonomy" id="279714"/>
    <lineage>
        <taxon>Bacteria</taxon>
        <taxon>Pseudomonadati</taxon>
        <taxon>Pseudomonadota</taxon>
        <taxon>Betaproteobacteria</taxon>
        <taxon>Neisseriales</taxon>
        <taxon>Chromobacteriaceae</taxon>
        <taxon>Pseudogulbenkiania</taxon>
    </lineage>
</organism>
<dbReference type="CDD" id="cd04301">
    <property type="entry name" value="NAT_SF"/>
    <property type="match status" value="1"/>
</dbReference>
<sequence length="161" mass="17124" precursor="true">MNITLVTLAEADLVACHALFVDAVHALGRRHYTEVQCVAWAPPGPMPASWRAAWARRLGGSTGLKAVADDGALAGFAWLTDDGEFDMLFVAPWAAGQGVASRLIAALEATGRQAGLAELSVYASHGARPVFERAGFAVESDHIAWRDGVALDNWIMKKALP</sequence>
<dbReference type="eggNOG" id="COG0456">
    <property type="taxonomic scope" value="Bacteria"/>
</dbReference>
<dbReference type="Proteomes" id="UP000003165">
    <property type="component" value="Unassembled WGS sequence"/>
</dbReference>
<reference evidence="2 3" key="1">
    <citation type="submission" date="2009-02" db="EMBL/GenBank/DDBJ databases">
        <title>Sequencing of the draft genome and assembly of Lutiella nitroferrum 2002.</title>
        <authorList>
            <consortium name="US DOE Joint Genome Institute (JGI-PGF)"/>
            <person name="Lucas S."/>
            <person name="Copeland A."/>
            <person name="Lapidus A."/>
            <person name="Glavina del Rio T."/>
            <person name="Tice H."/>
            <person name="Bruce D."/>
            <person name="Goodwin L."/>
            <person name="Pitluck S."/>
            <person name="Larimer F."/>
            <person name="Land M.L."/>
            <person name="Hauser L."/>
            <person name="Coates J.D."/>
        </authorList>
    </citation>
    <scope>NUCLEOTIDE SEQUENCE [LARGE SCALE GENOMIC DNA]</scope>
    <source>
        <strain evidence="2 3">2002</strain>
    </source>
</reference>